<comment type="caution">
    <text evidence="2">The sequence shown here is derived from an EMBL/GenBank/DDBJ whole genome shotgun (WGS) entry which is preliminary data.</text>
</comment>
<protein>
    <recommendedName>
        <fullName evidence="1">DUF5723 domain-containing protein</fullName>
    </recommendedName>
</protein>
<dbReference type="EMBL" id="BMXF01000005">
    <property type="protein sequence ID" value="GHB83725.1"/>
    <property type="molecule type" value="Genomic_DNA"/>
</dbReference>
<evidence type="ECO:0000313" key="2">
    <source>
        <dbReference type="EMBL" id="GHB83725.1"/>
    </source>
</evidence>
<dbReference type="AlphaFoldDB" id="A0A8J3DCT8"/>
<proteinExistence type="predicted"/>
<feature type="domain" description="DUF5723" evidence="1">
    <location>
        <begin position="28"/>
        <end position="426"/>
    </location>
</feature>
<organism evidence="2 3">
    <name type="scientific">Persicitalea jodogahamensis</name>
    <dbReference type="NCBI Taxonomy" id="402147"/>
    <lineage>
        <taxon>Bacteria</taxon>
        <taxon>Pseudomonadati</taxon>
        <taxon>Bacteroidota</taxon>
        <taxon>Cytophagia</taxon>
        <taxon>Cytophagales</taxon>
        <taxon>Spirosomataceae</taxon>
        <taxon>Persicitalea</taxon>
    </lineage>
</organism>
<keyword evidence="3" id="KW-1185">Reference proteome</keyword>
<gene>
    <name evidence="2" type="ORF">GCM10007390_43580</name>
</gene>
<evidence type="ECO:0000259" key="1">
    <source>
        <dbReference type="Pfam" id="PF18990"/>
    </source>
</evidence>
<evidence type="ECO:0000313" key="3">
    <source>
        <dbReference type="Proteomes" id="UP000598271"/>
    </source>
</evidence>
<accession>A0A8J3DCT8</accession>
<name>A0A8J3DCT8_9BACT</name>
<reference evidence="2 3" key="1">
    <citation type="journal article" date="2014" name="Int. J. Syst. Evol. Microbiol.">
        <title>Complete genome sequence of Corynebacterium casei LMG S-19264T (=DSM 44701T), isolated from a smear-ripened cheese.</title>
        <authorList>
            <consortium name="US DOE Joint Genome Institute (JGI-PGF)"/>
            <person name="Walter F."/>
            <person name="Albersmeier A."/>
            <person name="Kalinowski J."/>
            <person name="Ruckert C."/>
        </authorList>
    </citation>
    <scope>NUCLEOTIDE SEQUENCE [LARGE SCALE GENOMIC DNA]</scope>
    <source>
        <strain evidence="2 3">KCTC 12866</strain>
    </source>
</reference>
<dbReference type="Pfam" id="PF18990">
    <property type="entry name" value="DUF5723"/>
    <property type="match status" value="1"/>
</dbReference>
<sequence>MAGPTLAQQIPGLSISNYGGLYRATENPAVLAGSRYKWQINLITVGSTVNNRYFYYFGENAFLYPQLVPHSTKELYGRSRTMGSVSQGDPLYVASEIRLPSVMFSVGKNHGFGVQLRSRGFVYGHNLPQDIRRMYFKRLDTPDTPVGAGEWGHFDLGQQSFSEASFSYGLQLVNWRSHKLKVGATAKYIFGARASYLRGSADRYEISPMPGGEADEKELVLNNFTYESGYTHPNAPWKLGELTNTTRYGSGWGYDLGATYELGSYWHHLETDDDARPGYLLRFSASLTDLGAIRYRSPDSRVVSGSQSRAVIGQKELETIADRGAEGFAEVLPVQSETTLLREARLPAALHWDVDVQLVKSFFLNVAKTERYGAAPASPLDMTQPDALIITPRFENEDSDFSLPLTFIEGNRKMMVGALARFGPIHVGFSNIGGFLNRKDPAALRATYLYAGFSVWQFKPRK</sequence>
<dbReference type="InterPro" id="IPR043781">
    <property type="entry name" value="DUF5723"/>
</dbReference>
<dbReference type="Proteomes" id="UP000598271">
    <property type="component" value="Unassembled WGS sequence"/>
</dbReference>